<evidence type="ECO:0000313" key="2">
    <source>
        <dbReference type="EMBL" id="ABA96690.1"/>
    </source>
</evidence>
<reference evidence="2" key="3">
    <citation type="submission" date="2006-01" db="EMBL/GenBank/DDBJ databases">
        <authorList>
            <person name="Buell R."/>
        </authorList>
    </citation>
    <scope>NUCLEOTIDE SEQUENCE</scope>
</reference>
<dbReference type="Gene3D" id="1.10.340.70">
    <property type="match status" value="1"/>
</dbReference>
<dbReference type="PROSITE" id="PS50994">
    <property type="entry name" value="INTEGRASE"/>
    <property type="match status" value="1"/>
</dbReference>
<dbReference type="GO" id="GO:0004523">
    <property type="term" value="F:RNA-DNA hybrid ribonuclease activity"/>
    <property type="evidence" value="ECO:0007669"/>
    <property type="project" value="InterPro"/>
</dbReference>
<dbReference type="CDD" id="cd09279">
    <property type="entry name" value="RNase_HI_like"/>
    <property type="match status" value="1"/>
</dbReference>
<feature type="domain" description="Integrase catalytic" evidence="1">
    <location>
        <begin position="231"/>
        <end position="308"/>
    </location>
</feature>
<reference evidence="2" key="2">
    <citation type="submission" date="2005-04" db="EMBL/GenBank/DDBJ databases">
        <authorList>
            <person name="Buell C.R."/>
            <person name="Wing R.A."/>
            <person name="McCombie W.A."/>
            <person name="Ouyang S."/>
        </authorList>
    </citation>
    <scope>NUCLEOTIDE SEQUENCE</scope>
</reference>
<reference evidence="2" key="1">
    <citation type="journal article" date="2005" name="BMC Biol.">
        <title>The sequence of rice chromosomes 11 and 12, rich in disease resistance genes and recent gene duplications.</title>
        <authorList>
            <consortium name="The rice chromosomes 11 and 12 sequencing consortia"/>
        </authorList>
    </citation>
    <scope>NUCLEOTIDE SEQUENCE [LARGE SCALE GENOMIC DNA]</scope>
</reference>
<dbReference type="GO" id="GO:0003676">
    <property type="term" value="F:nucleic acid binding"/>
    <property type="evidence" value="ECO:0007669"/>
    <property type="project" value="InterPro"/>
</dbReference>
<dbReference type="Gene3D" id="3.30.420.10">
    <property type="entry name" value="Ribonuclease H-like superfamily/Ribonuclease H"/>
    <property type="match status" value="2"/>
</dbReference>
<proteinExistence type="predicted"/>
<dbReference type="PANTHER" id="PTHR48475">
    <property type="entry name" value="RIBONUCLEASE H"/>
    <property type="match status" value="1"/>
</dbReference>
<dbReference type="GO" id="GO:0015074">
    <property type="term" value="P:DNA integration"/>
    <property type="evidence" value="ECO:0007669"/>
    <property type="project" value="InterPro"/>
</dbReference>
<organism evidence="2">
    <name type="scientific">Oryza sativa subsp. japonica</name>
    <name type="common">Rice</name>
    <dbReference type="NCBI Taxonomy" id="39947"/>
    <lineage>
        <taxon>Eukaryota</taxon>
        <taxon>Viridiplantae</taxon>
        <taxon>Streptophyta</taxon>
        <taxon>Embryophyta</taxon>
        <taxon>Tracheophyta</taxon>
        <taxon>Spermatophyta</taxon>
        <taxon>Magnoliopsida</taxon>
        <taxon>Liliopsida</taxon>
        <taxon>Poales</taxon>
        <taxon>Poaceae</taxon>
        <taxon>BOP clade</taxon>
        <taxon>Oryzoideae</taxon>
        <taxon>Oryzeae</taxon>
        <taxon>Oryzinae</taxon>
        <taxon>Oryza</taxon>
        <taxon>Oryza sativa</taxon>
    </lineage>
</organism>
<dbReference type="InterPro" id="IPR001584">
    <property type="entry name" value="Integrase_cat-core"/>
</dbReference>
<dbReference type="Pfam" id="PF13456">
    <property type="entry name" value="RVT_3"/>
    <property type="match status" value="1"/>
</dbReference>
<sequence>MPIRYAAQLQFDTTNNTIEYEAVLMGLRKAKALGVWHLLIRTNSKLVASQVDKSFEVKDDTMKKYLEAVRSMEKYFTGITFEHLPRGHNKEADALVVHIHLGSFLHQVCQTSLRTSWQSTMLSWAKTQKTGELRLSTPSSQIHAGLRTVVLIWGSTPLLQCLSAVEGEDVAKEIHQGLCGAHQVARTIASKVFRQGVYWPTVLKVCDEQIKKCESYQRHGRSQSIPQYKLQPIAPVWPFARWGLDIIGLFPTVRNGYRFTIVAVEYFSRWIEAEPLSSISSTAVHKFIWKNIVCRFGVPKEFITDNGK</sequence>
<dbReference type="InterPro" id="IPR036397">
    <property type="entry name" value="RNaseH_sf"/>
</dbReference>
<protein>
    <submittedName>
        <fullName evidence="2">Retrotransposon protein, putative, unclassified</fullName>
    </submittedName>
</protein>
<dbReference type="InterPro" id="IPR002156">
    <property type="entry name" value="RNaseH_domain"/>
</dbReference>
<dbReference type="SUPFAM" id="SSF53098">
    <property type="entry name" value="Ribonuclease H-like"/>
    <property type="match status" value="2"/>
</dbReference>
<dbReference type="AlphaFoldDB" id="Q2QWB4"/>
<evidence type="ECO:0000259" key="1">
    <source>
        <dbReference type="PROSITE" id="PS50994"/>
    </source>
</evidence>
<dbReference type="InterPro" id="IPR012337">
    <property type="entry name" value="RNaseH-like_sf"/>
</dbReference>
<dbReference type="PANTHER" id="PTHR48475:SF1">
    <property type="entry name" value="RNASE H TYPE-1 DOMAIN-CONTAINING PROTEIN"/>
    <property type="match status" value="1"/>
</dbReference>
<name>Q2QWB4_ORYSJ</name>
<gene>
    <name evidence="2" type="ordered locus">LOC_Os12g09930</name>
</gene>
<accession>Q2QWB4</accession>
<dbReference type="EMBL" id="DP000011">
    <property type="protein sequence ID" value="ABA96690.1"/>
    <property type="molecule type" value="Genomic_DNA"/>
</dbReference>